<dbReference type="FunFam" id="1.10.3430.10:FF:000007">
    <property type="entry name" value="Ammonium transporter"/>
    <property type="match status" value="1"/>
</dbReference>
<dbReference type="Proteomes" id="UP000320813">
    <property type="component" value="Unassembled WGS sequence"/>
</dbReference>
<dbReference type="InterPro" id="IPR024041">
    <property type="entry name" value="NH4_transpt_AmtB-like_dom"/>
</dbReference>
<feature type="transmembrane region" description="Helical" evidence="10">
    <location>
        <begin position="249"/>
        <end position="266"/>
    </location>
</feature>
<evidence type="ECO:0000259" key="11">
    <source>
        <dbReference type="Pfam" id="PF00909"/>
    </source>
</evidence>
<sequence>MNLNLLKYFKNFKIPLSPLTFAWSLIGGLSLVLFSWVSPVFAAASKVPAFSAGNTAWVLASTALVLIMTPGLGFYYGGMVRRKNVLNTISLSFITICTVSVIWILWGYSLAFGPDAFGGIIGNFKYIGLFAMKEVQHSRYDGTIPSYIYVMFQLMFAIITVALVSGSLVERIKFSSWVVFTIVWLTVVYAPVAQAVWGIGGIFQKMGALDFAGGTVVHIDSGVAGLAGALVLGKRKGYMKENIVQPNQLGYTILGGALLWFGWFGFNAGSALEASPLATSAFLVTNTATAAAALGWMIAEWIRSGKPTTLGMVSGAVAGLVAITPASGFVNPIASIVIGFVAGVICYSMVVYVKPKLGYDDALDAFNVHAIGGAWGALATGLFADPLINSAGRGLFYGNPGQMWIQFLTVITVAAYSFTMSYIIFKVIDKVMGLRVDKETEAMGLDITQHDEAGYNF</sequence>
<feature type="transmembrane region" description="Helical" evidence="10">
    <location>
        <begin position="147"/>
        <end position="165"/>
    </location>
</feature>
<feature type="transmembrane region" description="Helical" evidence="10">
    <location>
        <begin position="333"/>
        <end position="353"/>
    </location>
</feature>
<dbReference type="NCBIfam" id="TIGR00836">
    <property type="entry name" value="amt"/>
    <property type="match status" value="1"/>
</dbReference>
<dbReference type="Pfam" id="PF00909">
    <property type="entry name" value="Ammonium_transp"/>
    <property type="match status" value="1"/>
</dbReference>
<evidence type="ECO:0000256" key="6">
    <source>
        <dbReference type="ARBA" id="ARBA00022989"/>
    </source>
</evidence>
<evidence type="ECO:0000313" key="12">
    <source>
        <dbReference type="EMBL" id="RZD14716.1"/>
    </source>
</evidence>
<gene>
    <name evidence="12" type="ORF">EVJ47_00045</name>
</gene>
<dbReference type="InterPro" id="IPR018047">
    <property type="entry name" value="Ammonium_transpt_CS"/>
</dbReference>
<dbReference type="AlphaFoldDB" id="A0A519BBS9"/>
<dbReference type="PANTHER" id="PTHR43029">
    <property type="entry name" value="AMMONIUM TRANSPORTER MEP2"/>
    <property type="match status" value="1"/>
</dbReference>
<comment type="similarity">
    <text evidence="2 10">Belongs to the ammonia transporter channel (TC 1.A.11.2) family.</text>
</comment>
<evidence type="ECO:0000256" key="8">
    <source>
        <dbReference type="ARBA" id="ARBA00023177"/>
    </source>
</evidence>
<dbReference type="EMBL" id="SGBD01000001">
    <property type="protein sequence ID" value="RZD14716.1"/>
    <property type="molecule type" value="Genomic_DNA"/>
</dbReference>
<dbReference type="Gene3D" id="1.10.3430.10">
    <property type="entry name" value="Ammonium transporter AmtB like domains"/>
    <property type="match status" value="1"/>
</dbReference>
<feature type="transmembrane region" description="Helical" evidence="10">
    <location>
        <begin position="310"/>
        <end position="327"/>
    </location>
</feature>
<keyword evidence="6 10" id="KW-1133">Transmembrane helix</keyword>
<dbReference type="InterPro" id="IPR029020">
    <property type="entry name" value="Ammonium/urea_transptr"/>
</dbReference>
<feature type="transmembrane region" description="Helical" evidence="10">
    <location>
        <begin position="278"/>
        <end position="298"/>
    </location>
</feature>
<evidence type="ECO:0000256" key="9">
    <source>
        <dbReference type="ARBA" id="ARBA00050025"/>
    </source>
</evidence>
<comment type="caution">
    <text evidence="12">The sequence shown here is derived from an EMBL/GenBank/DDBJ whole genome shotgun (WGS) entry which is preliminary data.</text>
</comment>
<evidence type="ECO:0000256" key="3">
    <source>
        <dbReference type="ARBA" id="ARBA00022448"/>
    </source>
</evidence>
<keyword evidence="3 10" id="KW-0813">Transport</keyword>
<evidence type="ECO:0000256" key="5">
    <source>
        <dbReference type="ARBA" id="ARBA00022692"/>
    </source>
</evidence>
<dbReference type="GO" id="GO:0008519">
    <property type="term" value="F:ammonium channel activity"/>
    <property type="evidence" value="ECO:0007669"/>
    <property type="project" value="InterPro"/>
</dbReference>
<comment type="subcellular location">
    <subcellularLocation>
        <location evidence="1 10">Cell membrane</location>
        <topology evidence="1 10">Multi-pass membrane protein</topology>
    </subcellularLocation>
</comment>
<dbReference type="PROSITE" id="PS01219">
    <property type="entry name" value="AMMONIUM_TRANSP"/>
    <property type="match status" value="1"/>
</dbReference>
<keyword evidence="4" id="KW-1003">Cell membrane</keyword>
<organism evidence="12 13">
    <name type="scientific">Candidatus Acidulodesulfobacterium ferriphilum</name>
    <dbReference type="NCBI Taxonomy" id="2597223"/>
    <lineage>
        <taxon>Bacteria</taxon>
        <taxon>Deltaproteobacteria</taxon>
        <taxon>Candidatus Acidulodesulfobacterales</taxon>
        <taxon>Candidatus Acidulodesulfobacterium</taxon>
    </lineage>
</organism>
<name>A0A519BBS9_9DELT</name>
<evidence type="ECO:0000256" key="4">
    <source>
        <dbReference type="ARBA" id="ARBA00022475"/>
    </source>
</evidence>
<evidence type="ECO:0000256" key="1">
    <source>
        <dbReference type="ARBA" id="ARBA00004651"/>
    </source>
</evidence>
<feature type="transmembrane region" description="Helical" evidence="10">
    <location>
        <begin position="365"/>
        <end position="384"/>
    </location>
</feature>
<keyword evidence="8 10" id="KW-0924">Ammonia transport</keyword>
<evidence type="ECO:0000256" key="7">
    <source>
        <dbReference type="ARBA" id="ARBA00023136"/>
    </source>
</evidence>
<feature type="transmembrane region" description="Helical" evidence="10">
    <location>
        <begin position="85"/>
        <end position="106"/>
    </location>
</feature>
<keyword evidence="5 10" id="KW-0812">Transmembrane</keyword>
<feature type="domain" description="Ammonium transporter AmtB-like" evidence="11">
    <location>
        <begin position="56"/>
        <end position="455"/>
    </location>
</feature>
<feature type="transmembrane region" description="Helical" evidence="10">
    <location>
        <begin position="177"/>
        <end position="199"/>
    </location>
</feature>
<feature type="transmembrane region" description="Helical" evidence="10">
    <location>
        <begin position="211"/>
        <end position="233"/>
    </location>
</feature>
<evidence type="ECO:0000313" key="13">
    <source>
        <dbReference type="Proteomes" id="UP000320813"/>
    </source>
</evidence>
<dbReference type="PANTHER" id="PTHR43029:SF10">
    <property type="entry name" value="AMMONIUM TRANSPORTER MEP2"/>
    <property type="match status" value="1"/>
</dbReference>
<feature type="transmembrane region" description="Helical" evidence="10">
    <location>
        <begin position="56"/>
        <end position="78"/>
    </location>
</feature>
<proteinExistence type="inferred from homology"/>
<evidence type="ECO:0000256" key="2">
    <source>
        <dbReference type="ARBA" id="ARBA00005887"/>
    </source>
</evidence>
<reference evidence="12 13" key="1">
    <citation type="submission" date="2019-01" db="EMBL/GenBank/DDBJ databases">
        <title>Insights into ecological role of a new deltaproteobacterial order Candidatus Sinidesulfobacterales (Sva0485) by metagenomics and metatranscriptomics.</title>
        <authorList>
            <person name="Tan S."/>
            <person name="Liu J."/>
            <person name="Fang Y."/>
            <person name="Hedlund B.P."/>
            <person name="Lian Z.H."/>
            <person name="Huang L.Y."/>
            <person name="Li J.T."/>
            <person name="Huang L.N."/>
            <person name="Li W.J."/>
            <person name="Jiang H.C."/>
            <person name="Dong H.L."/>
            <person name="Shu W.S."/>
        </authorList>
    </citation>
    <scope>NUCLEOTIDE SEQUENCE [LARGE SCALE GENOMIC DNA]</scope>
    <source>
        <strain evidence="12">AP3</strain>
    </source>
</reference>
<accession>A0A519BBS9</accession>
<feature type="transmembrane region" description="Helical" evidence="10">
    <location>
        <begin position="21"/>
        <end position="44"/>
    </location>
</feature>
<feature type="transmembrane region" description="Helical" evidence="10">
    <location>
        <begin position="404"/>
        <end position="425"/>
    </location>
</feature>
<evidence type="ECO:0000256" key="10">
    <source>
        <dbReference type="RuleBase" id="RU362002"/>
    </source>
</evidence>
<dbReference type="GO" id="GO:0005886">
    <property type="term" value="C:plasma membrane"/>
    <property type="evidence" value="ECO:0007669"/>
    <property type="project" value="UniProtKB-SubCell"/>
</dbReference>
<dbReference type="InterPro" id="IPR001905">
    <property type="entry name" value="Ammonium_transpt"/>
</dbReference>
<keyword evidence="7 10" id="KW-0472">Membrane</keyword>
<protein>
    <recommendedName>
        <fullName evidence="9 10">Ammonium transporter</fullName>
    </recommendedName>
</protein>
<dbReference type="SUPFAM" id="SSF111352">
    <property type="entry name" value="Ammonium transporter"/>
    <property type="match status" value="1"/>
</dbReference>